<evidence type="ECO:0000313" key="3">
    <source>
        <dbReference type="Proteomes" id="UP000482487"/>
    </source>
</evidence>
<dbReference type="InterPro" id="IPR009270">
    <property type="entry name" value="DUF927"/>
</dbReference>
<gene>
    <name evidence="2" type="ORF">GTA51_19220</name>
</gene>
<dbReference type="Pfam" id="PF06048">
    <property type="entry name" value="DUF927"/>
    <property type="match status" value="1"/>
</dbReference>
<proteinExistence type="predicted"/>
<dbReference type="Proteomes" id="UP000482487">
    <property type="component" value="Unassembled WGS sequence"/>
</dbReference>
<sequence length="969" mass="105603">MSDSEMTNTPAIIMGPEEFLKVLWAGYTGDGILNLWTLPDKLTHNFKAATEIDAAATAVYDLTQSGQNVYVQMGLQAEETGPRSRGKEATTTAISGFWHDTDIAGPGHKQKNLPPDLDAALALIFSFPLLPTLVVHSGGGLYPIWMLHKPWVFASDGDRDAAKALSMQLQGHLNELGRQRGYVLDSTANLDRVLRIPGGLNQKDPANPRPVQVIFYEPRNRYSPEEIAQALPPVANTAAAPRLKSKSNAPAQRKQFPLADYAKIVSGCTWLRHCVEDAASLPQPEWYAALSVVGRCLDGHAKAHDLSMAYPGYSAQETDKKIADAVNNAGPRTCVDIRTNCGGEMFCSVCSYWGKVTSPILLGTSKALGIVSVAAELAIPGAPVPNGTVIPAQYGISLDEGIWRYEDGGDDGPCPVRVCPAPVVIVARSHDVNAGTEFMELGWYKDRRWYRQIVSRRTVADVREILELSSYGLPVTSLSARQLVLYLEDFEVANKGTVPLEKSSSHLGWQSDDAFLWGVTLLTPSGKGSVNAVAFRAEDTGDAQIAQGFHAKGTYDAWVGMANLLYSFTKVFIVVMAALCAPFLRILRAANFVVDIAGETSKGKTTTQIIGACGWGNPDHRMPNSALHTWDATDVWFERLAALLNGLPDMLDDTKNAKSADAVGDLIYRFVSGKGKGRGTTVGTRVTGTWQSILISSGEQGAVDYAKRHAGAKARVLSLWGSPFGDGDQGKFVKSLEMAARDNYGHAGPKVVQFILDHRDDWPLWRGAYAEMLRAFSYRAGNNGVANRLSEILAFFAVTIPLIHAALPELKPSRPIRDILDELWPAVVLGAEDADKATEAVKTLWGWAVANQAKFWGRHKVDSNGNPVEPNQGWAGRWDNPGDWKIFAVTKGALERVLDANFEVPALIKTWCDRKWLEMPKSGKGFQRSVRIGNAPCDAYVFSKATLSDILGMDLAKIDKRISDDEALR</sequence>
<dbReference type="AlphaFoldDB" id="A0A7C9MR54"/>
<evidence type="ECO:0000313" key="2">
    <source>
        <dbReference type="EMBL" id="MYL85232.1"/>
    </source>
</evidence>
<comment type="caution">
    <text evidence="2">The sequence shown here is derived from an EMBL/GenBank/DDBJ whole genome shotgun (WGS) entry which is preliminary data.</text>
</comment>
<keyword evidence="3" id="KW-1185">Reference proteome</keyword>
<dbReference type="RefSeq" id="WP_160964007.1">
    <property type="nucleotide sequence ID" value="NZ_WVUD01000067.1"/>
</dbReference>
<evidence type="ECO:0000259" key="1">
    <source>
        <dbReference type="Pfam" id="PF06048"/>
    </source>
</evidence>
<dbReference type="EMBL" id="WVUD01000067">
    <property type="protein sequence ID" value="MYL85232.1"/>
    <property type="molecule type" value="Genomic_DNA"/>
</dbReference>
<name>A0A7C9MR54_9BACT</name>
<accession>A0A7C9MR54</accession>
<dbReference type="OrthoDB" id="5437690at2"/>
<organism evidence="2 3">
    <name type="scientific">Solidesulfovibrio aerotolerans</name>
    <dbReference type="NCBI Taxonomy" id="295255"/>
    <lineage>
        <taxon>Bacteria</taxon>
        <taxon>Pseudomonadati</taxon>
        <taxon>Thermodesulfobacteriota</taxon>
        <taxon>Desulfovibrionia</taxon>
        <taxon>Desulfovibrionales</taxon>
        <taxon>Desulfovibrionaceae</taxon>
        <taxon>Solidesulfovibrio</taxon>
    </lineage>
</organism>
<reference evidence="2 3" key="1">
    <citation type="submission" date="2020-01" db="EMBL/GenBank/DDBJ databases">
        <title>Genome sequence of Desulfovibrio aerotolerans DSM 16695(T).</title>
        <authorList>
            <person name="Karnachuk O."/>
            <person name="Avakyan M."/>
            <person name="Mardanov A."/>
            <person name="Kadnikov V."/>
            <person name="Ravin N."/>
        </authorList>
    </citation>
    <scope>NUCLEOTIDE SEQUENCE [LARGE SCALE GENOMIC DNA]</scope>
    <source>
        <strain evidence="2 3">DSM 16695</strain>
    </source>
</reference>
<feature type="domain" description="DUF927" evidence="1">
    <location>
        <begin position="399"/>
        <end position="684"/>
    </location>
</feature>
<protein>
    <submittedName>
        <fullName evidence="2">DUF927 domain-containing protein</fullName>
    </submittedName>
</protein>